<comment type="cofactor">
    <cofactor evidence="1">
        <name>Mn(2+)</name>
        <dbReference type="ChEBI" id="CHEBI:29035"/>
    </cofactor>
</comment>
<evidence type="ECO:0000256" key="3">
    <source>
        <dbReference type="ARBA" id="ARBA00022598"/>
    </source>
</evidence>
<evidence type="ECO:0000259" key="11">
    <source>
        <dbReference type="PROSITE" id="PS50975"/>
    </source>
</evidence>
<keyword evidence="6 10" id="KW-0547">Nucleotide-binding</keyword>
<dbReference type="PROSITE" id="PS50975">
    <property type="entry name" value="ATP_GRASP"/>
    <property type="match status" value="1"/>
</dbReference>
<dbReference type="InterPro" id="IPR016185">
    <property type="entry name" value="PreATP-grasp_dom_sf"/>
</dbReference>
<evidence type="ECO:0000256" key="2">
    <source>
        <dbReference type="ARBA" id="ARBA00001946"/>
    </source>
</evidence>
<dbReference type="Proteomes" id="UP000321793">
    <property type="component" value="Unassembled WGS sequence"/>
</dbReference>
<keyword evidence="4 10" id="KW-0317">Glutathione biosynthesis</keyword>
<dbReference type="UniPathway" id="UPA00142">
    <property type="reaction ID" value="UER00210"/>
</dbReference>
<evidence type="ECO:0000256" key="4">
    <source>
        <dbReference type="ARBA" id="ARBA00022684"/>
    </source>
</evidence>
<keyword evidence="3 10" id="KW-0436">Ligase</keyword>
<protein>
    <recommendedName>
        <fullName evidence="10">Glutathione synthetase</fullName>
        <ecNumber evidence="10">6.3.2.3</ecNumber>
    </recommendedName>
    <alternativeName>
        <fullName evidence="10">GSH synthetase</fullName>
        <shortName evidence="10">GSH-S</shortName>
        <shortName evidence="10">GSHase</shortName>
    </alternativeName>
    <alternativeName>
        <fullName evidence="10">Glutathione synthase</fullName>
    </alternativeName>
</protein>
<evidence type="ECO:0000256" key="8">
    <source>
        <dbReference type="ARBA" id="ARBA00022842"/>
    </source>
</evidence>
<gene>
    <name evidence="10 12" type="primary">gshB</name>
    <name evidence="12" type="ORF">KLO01_04670</name>
</gene>
<dbReference type="InterPro" id="IPR004215">
    <property type="entry name" value="GSHS_N"/>
</dbReference>
<name>A0A512SWT6_9MICO</name>
<sequence length="347" mass="37565">MKIGFVVNDVLSESPVYTTTRLAMAATQMGHEAYLMGIGDFAYEPDGSLTARARGGKAKSYRSHERYLADVQKPDVEERLPLGEFDVVMLRNDPAEDAEERPWANTAAVAFGELFAASGVLVVNDPTNLAQALSKAYFQHFPEAVRPQTLISRDEDQIASFISDLGGRAVLKPLQGSGGSGVFLVNSDESPNLSQIIEAIARDGYVVAQEYLPAASEGDVRMFVLNGRPLEVDGRVAAFRRKSSSEDLRSNMSAGGKASKVAVTDEMLALVEAVRPKLVADGMFLVGLDIVGDKLMEVNVFSPGGLGSCQQLYGHDYAPPIIADLERKVGIKRHYPNELTNLRLATL</sequence>
<evidence type="ECO:0000256" key="6">
    <source>
        <dbReference type="ARBA" id="ARBA00022741"/>
    </source>
</evidence>
<comment type="similarity">
    <text evidence="10">Belongs to the prokaryotic GSH synthase family.</text>
</comment>
<keyword evidence="7 10" id="KW-0067">ATP-binding</keyword>
<evidence type="ECO:0000256" key="1">
    <source>
        <dbReference type="ARBA" id="ARBA00001936"/>
    </source>
</evidence>
<dbReference type="EMBL" id="BKBA01000003">
    <property type="protein sequence ID" value="GEQ12420.1"/>
    <property type="molecule type" value="Genomic_DNA"/>
</dbReference>
<comment type="pathway">
    <text evidence="10">Sulfur metabolism; glutathione biosynthesis; glutathione from L-cysteine and L-glutamate: step 2/2.</text>
</comment>
<accession>A0A512SWT6</accession>
<keyword evidence="8" id="KW-0460">Magnesium</keyword>
<reference evidence="12 13" key="1">
    <citation type="submission" date="2019-07" db="EMBL/GenBank/DDBJ databases">
        <title>Whole genome shotgun sequence of Knoellia locipacati NBRC 109775.</title>
        <authorList>
            <person name="Hosoyama A."/>
            <person name="Uohara A."/>
            <person name="Ohji S."/>
            <person name="Ichikawa N."/>
        </authorList>
    </citation>
    <scope>NUCLEOTIDE SEQUENCE [LARGE SCALE GENOMIC DNA]</scope>
    <source>
        <strain evidence="12 13">NBRC 109775</strain>
    </source>
</reference>
<dbReference type="PANTHER" id="PTHR21621">
    <property type="entry name" value="RIBOSOMAL PROTEIN S6 MODIFICATION PROTEIN"/>
    <property type="match status" value="1"/>
</dbReference>
<dbReference type="Pfam" id="PF02955">
    <property type="entry name" value="GSH-S_ATP"/>
    <property type="match status" value="1"/>
</dbReference>
<dbReference type="SUPFAM" id="SSF56059">
    <property type="entry name" value="Glutathione synthetase ATP-binding domain-like"/>
    <property type="match status" value="1"/>
</dbReference>
<dbReference type="Pfam" id="PF02951">
    <property type="entry name" value="GSH-S_N"/>
    <property type="match status" value="1"/>
</dbReference>
<evidence type="ECO:0000256" key="10">
    <source>
        <dbReference type="HAMAP-Rule" id="MF_00162"/>
    </source>
</evidence>
<feature type="domain" description="ATP-grasp" evidence="11">
    <location>
        <begin position="135"/>
        <end position="326"/>
    </location>
</feature>
<dbReference type="Gene3D" id="3.30.470.20">
    <property type="entry name" value="ATP-grasp fold, B domain"/>
    <property type="match status" value="1"/>
</dbReference>
<evidence type="ECO:0000313" key="13">
    <source>
        <dbReference type="Proteomes" id="UP000321793"/>
    </source>
</evidence>
<dbReference type="InterPro" id="IPR006284">
    <property type="entry name" value="Glut_synth_pro"/>
</dbReference>
<dbReference type="OrthoDB" id="9785415at2"/>
<evidence type="ECO:0000256" key="7">
    <source>
        <dbReference type="ARBA" id="ARBA00022840"/>
    </source>
</evidence>
<comment type="cofactor">
    <cofactor evidence="2">
        <name>Mg(2+)</name>
        <dbReference type="ChEBI" id="CHEBI:18420"/>
    </cofactor>
</comment>
<dbReference type="HAMAP" id="MF_00162">
    <property type="entry name" value="GSH_S"/>
    <property type="match status" value="1"/>
</dbReference>
<evidence type="ECO:0000256" key="5">
    <source>
        <dbReference type="ARBA" id="ARBA00022723"/>
    </source>
</evidence>
<dbReference type="InterPro" id="IPR011761">
    <property type="entry name" value="ATP-grasp"/>
</dbReference>
<evidence type="ECO:0000256" key="9">
    <source>
        <dbReference type="ARBA" id="ARBA00023211"/>
    </source>
</evidence>
<dbReference type="SUPFAM" id="SSF52440">
    <property type="entry name" value="PreATP-grasp domain"/>
    <property type="match status" value="1"/>
</dbReference>
<dbReference type="AlphaFoldDB" id="A0A512SWT6"/>
<dbReference type="EC" id="6.3.2.3" evidence="10"/>
<dbReference type="GO" id="GO:0005524">
    <property type="term" value="F:ATP binding"/>
    <property type="evidence" value="ECO:0007669"/>
    <property type="project" value="UniProtKB-UniRule"/>
</dbReference>
<comment type="caution">
    <text evidence="12">The sequence shown here is derived from an EMBL/GenBank/DDBJ whole genome shotgun (WGS) entry which is preliminary data.</text>
</comment>
<dbReference type="RefSeq" id="WP_147061942.1">
    <property type="nucleotide sequence ID" value="NZ_BAABDN010000001.1"/>
</dbReference>
<evidence type="ECO:0000313" key="12">
    <source>
        <dbReference type="EMBL" id="GEQ12420.1"/>
    </source>
</evidence>
<proteinExistence type="inferred from homology"/>
<keyword evidence="13" id="KW-1185">Reference proteome</keyword>
<keyword evidence="9" id="KW-0464">Manganese</keyword>
<dbReference type="GO" id="GO:0004363">
    <property type="term" value="F:glutathione synthase activity"/>
    <property type="evidence" value="ECO:0007669"/>
    <property type="project" value="UniProtKB-UniRule"/>
</dbReference>
<dbReference type="InterPro" id="IPR013815">
    <property type="entry name" value="ATP_grasp_subdomain_1"/>
</dbReference>
<dbReference type="GO" id="GO:0005737">
    <property type="term" value="C:cytoplasm"/>
    <property type="evidence" value="ECO:0007669"/>
    <property type="project" value="TreeGrafter"/>
</dbReference>
<comment type="catalytic activity">
    <reaction evidence="10">
        <text>gamma-L-glutamyl-L-cysteine + glycine + ATP = glutathione + ADP + phosphate + H(+)</text>
        <dbReference type="Rhea" id="RHEA:13557"/>
        <dbReference type="ChEBI" id="CHEBI:15378"/>
        <dbReference type="ChEBI" id="CHEBI:30616"/>
        <dbReference type="ChEBI" id="CHEBI:43474"/>
        <dbReference type="ChEBI" id="CHEBI:57305"/>
        <dbReference type="ChEBI" id="CHEBI:57925"/>
        <dbReference type="ChEBI" id="CHEBI:58173"/>
        <dbReference type="ChEBI" id="CHEBI:456216"/>
        <dbReference type="EC" id="6.3.2.3"/>
    </reaction>
</comment>
<dbReference type="NCBIfam" id="NF009110">
    <property type="entry name" value="PRK12458.1"/>
    <property type="match status" value="1"/>
</dbReference>
<organism evidence="12 13">
    <name type="scientific">Knoellia locipacati</name>
    <dbReference type="NCBI Taxonomy" id="882824"/>
    <lineage>
        <taxon>Bacteria</taxon>
        <taxon>Bacillati</taxon>
        <taxon>Actinomycetota</taxon>
        <taxon>Actinomycetes</taxon>
        <taxon>Micrococcales</taxon>
        <taxon>Intrasporangiaceae</taxon>
        <taxon>Knoellia</taxon>
    </lineage>
</organism>
<dbReference type="PANTHER" id="PTHR21621:SF4">
    <property type="entry name" value="GLUTATHIONE SYNTHETASE"/>
    <property type="match status" value="1"/>
</dbReference>
<dbReference type="InterPro" id="IPR004218">
    <property type="entry name" value="GSHS_ATP-bd"/>
</dbReference>
<dbReference type="Gene3D" id="3.40.50.20">
    <property type="match status" value="1"/>
</dbReference>
<keyword evidence="5" id="KW-0479">Metal-binding</keyword>
<dbReference type="GO" id="GO:0046872">
    <property type="term" value="F:metal ion binding"/>
    <property type="evidence" value="ECO:0007669"/>
    <property type="project" value="UniProtKB-KW"/>
</dbReference>
<dbReference type="Gene3D" id="3.30.1490.20">
    <property type="entry name" value="ATP-grasp fold, A domain"/>
    <property type="match status" value="1"/>
</dbReference>